<dbReference type="InterPro" id="IPR036390">
    <property type="entry name" value="WH_DNA-bd_sf"/>
</dbReference>
<gene>
    <name evidence="6" type="ORF">SAMN05660836_00209</name>
</gene>
<dbReference type="InterPro" id="IPR029016">
    <property type="entry name" value="GAF-like_dom_sf"/>
</dbReference>
<dbReference type="PANTHER" id="PTHR30136">
    <property type="entry name" value="HELIX-TURN-HELIX TRANSCRIPTIONAL REGULATOR, ICLR FAMILY"/>
    <property type="match status" value="1"/>
</dbReference>
<dbReference type="InterPro" id="IPR005471">
    <property type="entry name" value="Tscrpt_reg_IclR_N"/>
</dbReference>
<dbReference type="RefSeq" id="WP_093392786.1">
    <property type="nucleotide sequence ID" value="NZ_FOUU01000001.1"/>
</dbReference>
<dbReference type="Gene3D" id="3.30.450.40">
    <property type="match status" value="1"/>
</dbReference>
<accession>A0A1I4QU03</accession>
<organism evidence="6 7">
    <name type="scientific">Thermodesulforhabdus norvegica</name>
    <dbReference type="NCBI Taxonomy" id="39841"/>
    <lineage>
        <taxon>Bacteria</taxon>
        <taxon>Pseudomonadati</taxon>
        <taxon>Thermodesulfobacteriota</taxon>
        <taxon>Syntrophobacteria</taxon>
        <taxon>Syntrophobacterales</taxon>
        <taxon>Thermodesulforhabdaceae</taxon>
        <taxon>Thermodesulforhabdus</taxon>
    </lineage>
</organism>
<dbReference type="InterPro" id="IPR050707">
    <property type="entry name" value="HTH_MetabolicPath_Reg"/>
</dbReference>
<protein>
    <submittedName>
        <fullName evidence="6">Transcriptional regulator, IclR family</fullName>
    </submittedName>
</protein>
<evidence type="ECO:0000256" key="3">
    <source>
        <dbReference type="ARBA" id="ARBA00023163"/>
    </source>
</evidence>
<keyword evidence="7" id="KW-1185">Reference proteome</keyword>
<dbReference type="Pfam" id="PF09339">
    <property type="entry name" value="HTH_IclR"/>
    <property type="match status" value="1"/>
</dbReference>
<dbReference type="InterPro" id="IPR036388">
    <property type="entry name" value="WH-like_DNA-bd_sf"/>
</dbReference>
<evidence type="ECO:0000313" key="7">
    <source>
        <dbReference type="Proteomes" id="UP000199611"/>
    </source>
</evidence>
<dbReference type="OrthoDB" id="9807558at2"/>
<dbReference type="PANTHER" id="PTHR30136:SF35">
    <property type="entry name" value="HTH-TYPE TRANSCRIPTIONAL REGULATOR RV1719"/>
    <property type="match status" value="1"/>
</dbReference>
<dbReference type="STRING" id="39841.SAMN05660836_00209"/>
<dbReference type="EMBL" id="FOUU01000001">
    <property type="protein sequence ID" value="SFM43193.1"/>
    <property type="molecule type" value="Genomic_DNA"/>
</dbReference>
<evidence type="ECO:0000259" key="5">
    <source>
        <dbReference type="PROSITE" id="PS51078"/>
    </source>
</evidence>
<proteinExistence type="predicted"/>
<keyword evidence="1" id="KW-0805">Transcription regulation</keyword>
<dbReference type="Gene3D" id="1.10.10.10">
    <property type="entry name" value="Winged helix-like DNA-binding domain superfamily/Winged helix DNA-binding domain"/>
    <property type="match status" value="1"/>
</dbReference>
<name>A0A1I4QU03_9BACT</name>
<dbReference type="PROSITE" id="PS51077">
    <property type="entry name" value="HTH_ICLR"/>
    <property type="match status" value="1"/>
</dbReference>
<evidence type="ECO:0000256" key="1">
    <source>
        <dbReference type="ARBA" id="ARBA00023015"/>
    </source>
</evidence>
<dbReference type="PROSITE" id="PS51078">
    <property type="entry name" value="ICLR_ED"/>
    <property type="match status" value="1"/>
</dbReference>
<keyword evidence="2" id="KW-0238">DNA-binding</keyword>
<dbReference type="AlphaFoldDB" id="A0A1I4QU03"/>
<dbReference type="SUPFAM" id="SSF46785">
    <property type="entry name" value="Winged helix' DNA-binding domain"/>
    <property type="match status" value="1"/>
</dbReference>
<evidence type="ECO:0000259" key="4">
    <source>
        <dbReference type="PROSITE" id="PS51077"/>
    </source>
</evidence>
<dbReference type="SMART" id="SM00346">
    <property type="entry name" value="HTH_ICLR"/>
    <property type="match status" value="1"/>
</dbReference>
<dbReference type="SUPFAM" id="SSF55781">
    <property type="entry name" value="GAF domain-like"/>
    <property type="match status" value="1"/>
</dbReference>
<evidence type="ECO:0000256" key="2">
    <source>
        <dbReference type="ARBA" id="ARBA00023125"/>
    </source>
</evidence>
<evidence type="ECO:0000313" key="6">
    <source>
        <dbReference type="EMBL" id="SFM43193.1"/>
    </source>
</evidence>
<dbReference type="GO" id="GO:0003700">
    <property type="term" value="F:DNA-binding transcription factor activity"/>
    <property type="evidence" value="ECO:0007669"/>
    <property type="project" value="TreeGrafter"/>
</dbReference>
<dbReference type="GO" id="GO:0045892">
    <property type="term" value="P:negative regulation of DNA-templated transcription"/>
    <property type="evidence" value="ECO:0007669"/>
    <property type="project" value="TreeGrafter"/>
</dbReference>
<feature type="domain" description="IclR-ED" evidence="5">
    <location>
        <begin position="66"/>
        <end position="250"/>
    </location>
</feature>
<sequence length="264" mass="29408">MADSSLEKALRLLLCFTPERPVWGVRELAQALGFSPPTVQRMVRSLCKYGFLEQDRESRRYRPGFVYFRFVETIQSQFPLEKTATPVMKALCAKTGETTHLNVIDGKERLCISSIESPQHLKGGMPVGNRSPLYAGASSKCLLAFSEDTFIEDILNSIPLKPLTENTITDRARLKEEIKSIRLRGYSVSLGERTPGLGSLSVPVFGPNGNILGALSLAIPEVRFRDIAHRNHCLRELLNAGETLSRNMGYGGRYPKEFSEEGQS</sequence>
<keyword evidence="3" id="KW-0804">Transcription</keyword>
<dbReference type="Pfam" id="PF01614">
    <property type="entry name" value="IclR_C"/>
    <property type="match status" value="1"/>
</dbReference>
<dbReference type="GO" id="GO:0003677">
    <property type="term" value="F:DNA binding"/>
    <property type="evidence" value="ECO:0007669"/>
    <property type="project" value="UniProtKB-KW"/>
</dbReference>
<reference evidence="6 7" key="1">
    <citation type="submission" date="2016-10" db="EMBL/GenBank/DDBJ databases">
        <authorList>
            <person name="de Groot N.N."/>
        </authorList>
    </citation>
    <scope>NUCLEOTIDE SEQUENCE [LARGE SCALE GENOMIC DNA]</scope>
    <source>
        <strain evidence="6 7">DSM 9990</strain>
    </source>
</reference>
<dbReference type="InterPro" id="IPR014757">
    <property type="entry name" value="Tscrpt_reg_IclR_C"/>
</dbReference>
<feature type="domain" description="HTH iclR-type" evidence="4">
    <location>
        <begin position="3"/>
        <end position="65"/>
    </location>
</feature>
<dbReference type="Proteomes" id="UP000199611">
    <property type="component" value="Unassembled WGS sequence"/>
</dbReference>